<keyword evidence="1" id="KW-0004">4Fe-4S</keyword>
<dbReference type="PANTHER" id="PTHR10359:SF19">
    <property type="entry name" value="DNA REPAIR GLYCOSYLASE MJ1434-RELATED"/>
    <property type="match status" value="1"/>
</dbReference>
<keyword evidence="3" id="KW-0408">Iron</keyword>
<dbReference type="InterPro" id="IPR011257">
    <property type="entry name" value="DNA_glycosylase"/>
</dbReference>
<proteinExistence type="predicted"/>
<dbReference type="PIRSF" id="PIRSF001435">
    <property type="entry name" value="Nth"/>
    <property type="match status" value="1"/>
</dbReference>
<dbReference type="GO" id="GO:0016787">
    <property type="term" value="F:hydrolase activity"/>
    <property type="evidence" value="ECO:0007669"/>
    <property type="project" value="UniProtKB-ARBA"/>
</dbReference>
<keyword evidence="2" id="KW-0479">Metal-binding</keyword>
<evidence type="ECO:0000256" key="4">
    <source>
        <dbReference type="ARBA" id="ARBA00023014"/>
    </source>
</evidence>
<accession>A0A7R8ZVS5</accession>
<keyword evidence="4" id="KW-0411">Iron-sulfur</keyword>
<dbReference type="GO" id="GO:0046872">
    <property type="term" value="F:metal ion binding"/>
    <property type="evidence" value="ECO:0007669"/>
    <property type="project" value="UniProtKB-KW"/>
</dbReference>
<feature type="non-terminal residue" evidence="5">
    <location>
        <position position="181"/>
    </location>
</feature>
<reference evidence="5" key="1">
    <citation type="submission" date="2020-11" db="EMBL/GenBank/DDBJ databases">
        <authorList>
            <person name="Tran Van P."/>
        </authorList>
    </citation>
    <scope>NUCLEOTIDE SEQUENCE</scope>
</reference>
<dbReference type="GO" id="GO:0006284">
    <property type="term" value="P:base-excision repair"/>
    <property type="evidence" value="ECO:0007669"/>
    <property type="project" value="InterPro"/>
</dbReference>
<protein>
    <submittedName>
        <fullName evidence="5">Uncharacterized protein</fullName>
    </submittedName>
</protein>
<organism evidence="5">
    <name type="scientific">Cyprideis torosa</name>
    <dbReference type="NCBI Taxonomy" id="163714"/>
    <lineage>
        <taxon>Eukaryota</taxon>
        <taxon>Metazoa</taxon>
        <taxon>Ecdysozoa</taxon>
        <taxon>Arthropoda</taxon>
        <taxon>Crustacea</taxon>
        <taxon>Oligostraca</taxon>
        <taxon>Ostracoda</taxon>
        <taxon>Podocopa</taxon>
        <taxon>Podocopida</taxon>
        <taxon>Cytherocopina</taxon>
        <taxon>Cytheroidea</taxon>
        <taxon>Cytherideidae</taxon>
        <taxon>Cyprideis</taxon>
    </lineage>
</organism>
<dbReference type="OrthoDB" id="5788810at2759"/>
<evidence type="ECO:0000256" key="1">
    <source>
        <dbReference type="ARBA" id="ARBA00022485"/>
    </source>
</evidence>
<dbReference type="CDD" id="cd00056">
    <property type="entry name" value="ENDO3c"/>
    <property type="match status" value="1"/>
</dbReference>
<dbReference type="SMART" id="SM00478">
    <property type="entry name" value="ENDO3c"/>
    <property type="match status" value="1"/>
</dbReference>
<sequence>MMVGAVLTQNTNWKNVEKAIAALEKQDLLDFHSLLDLSPEQLALHIKPAGYHNLKAKRLHNLLRMIEESYGGNIDSLLKDETERGRKNLLAVKGVGEETADCILLYGGGHAAFVVDAYTHRVFSRHHLVEEQCSYGELQERFVSNLPVDVNVYGQYHALIVQLGKEYCKKKNPRCSSCPLD</sequence>
<dbReference type="Gene3D" id="1.10.1670.10">
    <property type="entry name" value="Helix-hairpin-Helix base-excision DNA repair enzymes (C-terminal)"/>
    <property type="match status" value="1"/>
</dbReference>
<evidence type="ECO:0000256" key="2">
    <source>
        <dbReference type="ARBA" id="ARBA00022723"/>
    </source>
</evidence>
<name>A0A7R8ZVS5_9CRUS</name>
<dbReference type="GO" id="GO:0140097">
    <property type="term" value="F:catalytic activity, acting on DNA"/>
    <property type="evidence" value="ECO:0007669"/>
    <property type="project" value="UniProtKB-ARBA"/>
</dbReference>
<dbReference type="Pfam" id="PF00730">
    <property type="entry name" value="HhH-GPD"/>
    <property type="match status" value="1"/>
</dbReference>
<dbReference type="Gene3D" id="1.10.340.30">
    <property type="entry name" value="Hypothetical protein, domain 2"/>
    <property type="match status" value="1"/>
</dbReference>
<dbReference type="InterPro" id="IPR023170">
    <property type="entry name" value="HhH_base_excis_C"/>
</dbReference>
<dbReference type="PANTHER" id="PTHR10359">
    <property type="entry name" value="A/G-SPECIFIC ADENINE GLYCOSYLASE/ENDONUCLEASE III"/>
    <property type="match status" value="1"/>
</dbReference>
<dbReference type="GO" id="GO:0051539">
    <property type="term" value="F:4 iron, 4 sulfur cluster binding"/>
    <property type="evidence" value="ECO:0007669"/>
    <property type="project" value="UniProtKB-KW"/>
</dbReference>
<evidence type="ECO:0000313" key="5">
    <source>
        <dbReference type="EMBL" id="CAD7238755.1"/>
    </source>
</evidence>
<dbReference type="AlphaFoldDB" id="A0A7R8ZVS5"/>
<dbReference type="SUPFAM" id="SSF48150">
    <property type="entry name" value="DNA-glycosylase"/>
    <property type="match status" value="1"/>
</dbReference>
<dbReference type="EMBL" id="OB707952">
    <property type="protein sequence ID" value="CAD7238755.1"/>
    <property type="molecule type" value="Genomic_DNA"/>
</dbReference>
<dbReference type="InterPro" id="IPR003265">
    <property type="entry name" value="HhH-GPD_domain"/>
</dbReference>
<evidence type="ECO:0000256" key="3">
    <source>
        <dbReference type="ARBA" id="ARBA00023004"/>
    </source>
</evidence>
<gene>
    <name evidence="5" type="ORF">CTOB1V02_LOCUS16570</name>
</gene>